<evidence type="ECO:0000259" key="3">
    <source>
        <dbReference type="Pfam" id="PF18578"/>
    </source>
</evidence>
<feature type="domain" description="Rubisco accumulation factor 1 C-terminal" evidence="2">
    <location>
        <begin position="312"/>
        <end position="468"/>
    </location>
</feature>
<gene>
    <name evidence="5" type="ORF">AABB24_038206</name>
</gene>
<reference evidence="5 6" key="1">
    <citation type="submission" date="2024-05" db="EMBL/GenBank/DDBJ databases">
        <title>De novo assembly of an allotetraploid wild potato.</title>
        <authorList>
            <person name="Hosaka A.J."/>
        </authorList>
    </citation>
    <scope>NUCLEOTIDE SEQUENCE [LARGE SCALE GENOMIC DNA]</scope>
    <source>
        <tissue evidence="5">Young leaves</tissue>
    </source>
</reference>
<evidence type="ECO:0000256" key="1">
    <source>
        <dbReference type="ARBA" id="ARBA00023186"/>
    </source>
</evidence>
<evidence type="ECO:0000313" key="6">
    <source>
        <dbReference type="Proteomes" id="UP001627284"/>
    </source>
</evidence>
<accession>A0ABD2QWK7</accession>
<dbReference type="PANTHER" id="PTHR35299">
    <property type="entry name" value="RUBISCO ACCUMULATION FACTOR 1"/>
    <property type="match status" value="1"/>
</dbReference>
<dbReference type="EMBL" id="JBJKTR010000023">
    <property type="protein sequence ID" value="KAL3323913.1"/>
    <property type="molecule type" value="Genomic_DNA"/>
</dbReference>
<dbReference type="AlphaFoldDB" id="A0ABD2QWK7"/>
<dbReference type="Pfam" id="PF18087">
    <property type="entry name" value="RuBisCo_chap_C"/>
    <property type="match status" value="1"/>
</dbReference>
<dbReference type="PANTHER" id="PTHR35299:SF3">
    <property type="entry name" value="RUBISCO ACCUMULATION FACTOR 1.2, CHLOROPLASTIC"/>
    <property type="match status" value="1"/>
</dbReference>
<proteinExistence type="predicted"/>
<evidence type="ECO:0000313" key="5">
    <source>
        <dbReference type="EMBL" id="KAL3323913.1"/>
    </source>
</evidence>
<dbReference type="InterPro" id="IPR041358">
    <property type="entry name" value="Raf1_N"/>
</dbReference>
<dbReference type="Proteomes" id="UP001627284">
    <property type="component" value="Unassembled WGS sequence"/>
</dbReference>
<evidence type="ECO:0000259" key="4">
    <source>
        <dbReference type="Pfam" id="PF18579"/>
    </source>
</evidence>
<sequence>KKEDKVVPVLLLQHHLLHSSHFSRESSVMFSLTVNSPKPLSLSTPFLPSHPHPLPTITHKPNLTPRPISALIIPPSGQRNQQYSTAPPQQQQLYQPFRPPPSPLPPKFRNLDINSKLEVLANRLGLWYEYAPLIPSLTSEGFTPSTLEEITGITGVEQNRLVVAAQVRDTLVECGLDEETLLFFESGGAELLYEIRLLSGKQRSDAARFVVRNGFDMKQAQDLARAMKDFPRRRIDYGWDKFTGDSPGDCLAFWFFRLAQEHAAAAAEELRVEAMEKALEVVETESARNVLVEVLEGKGVDKDSVIDEQVKVPLVRMKLGEVAESTKVVVLPVCKAEKREFEVEAAPWECGGVGDFGVVEAEKDWRRWVVLPGWQPIAGLERGGVAVSFKSGKLLPWKEKRKYKEEPVLVVADRGRKEVVVDDGFYLVLSGGNGSGDEGLMVERGLPLKEMGVEKSLGMVLLVVRPPRWEDEEQLIDED</sequence>
<dbReference type="InterPro" id="IPR037494">
    <property type="entry name" value="RAF1"/>
</dbReference>
<feature type="non-terminal residue" evidence="5">
    <location>
        <position position="1"/>
    </location>
</feature>
<dbReference type="Pfam" id="PF18578">
    <property type="entry name" value="Raf1_N"/>
    <property type="match status" value="1"/>
</dbReference>
<comment type="caution">
    <text evidence="5">The sequence shown here is derived from an EMBL/GenBank/DDBJ whole genome shotgun (WGS) entry which is preliminary data.</text>
</comment>
<feature type="domain" description="Rubisco accumulation factor 1 alpha-helical" evidence="3">
    <location>
        <begin position="184"/>
        <end position="294"/>
    </location>
</feature>
<dbReference type="InterPro" id="IPR040781">
    <property type="entry name" value="Raf1_HTH"/>
</dbReference>
<evidence type="ECO:0008006" key="7">
    <source>
        <dbReference type="Google" id="ProtNLM"/>
    </source>
</evidence>
<keyword evidence="6" id="KW-1185">Reference proteome</keyword>
<dbReference type="Pfam" id="PF18579">
    <property type="entry name" value="Raf1_HTH"/>
    <property type="match status" value="1"/>
</dbReference>
<name>A0ABD2QWK7_9SOLN</name>
<dbReference type="InterPro" id="IPR040858">
    <property type="entry name" value="Raf1_C"/>
</dbReference>
<dbReference type="GO" id="GO:0110102">
    <property type="term" value="P:ribulose bisphosphate carboxylase complex assembly"/>
    <property type="evidence" value="ECO:0007669"/>
    <property type="project" value="UniProtKB-ARBA"/>
</dbReference>
<organism evidence="5 6">
    <name type="scientific">Solanum stoloniferum</name>
    <dbReference type="NCBI Taxonomy" id="62892"/>
    <lineage>
        <taxon>Eukaryota</taxon>
        <taxon>Viridiplantae</taxon>
        <taxon>Streptophyta</taxon>
        <taxon>Embryophyta</taxon>
        <taxon>Tracheophyta</taxon>
        <taxon>Spermatophyta</taxon>
        <taxon>Magnoliopsida</taxon>
        <taxon>eudicotyledons</taxon>
        <taxon>Gunneridae</taxon>
        <taxon>Pentapetalae</taxon>
        <taxon>asterids</taxon>
        <taxon>lamiids</taxon>
        <taxon>Solanales</taxon>
        <taxon>Solanaceae</taxon>
        <taxon>Solanoideae</taxon>
        <taxon>Solaneae</taxon>
        <taxon>Solanum</taxon>
    </lineage>
</organism>
<keyword evidence="1" id="KW-0143">Chaperone</keyword>
<feature type="domain" description="Rubisco accumulation factor 1 helix turn helix" evidence="4">
    <location>
        <begin position="112"/>
        <end position="172"/>
    </location>
</feature>
<evidence type="ECO:0000259" key="2">
    <source>
        <dbReference type="Pfam" id="PF18087"/>
    </source>
</evidence>
<protein>
    <recommendedName>
        <fullName evidence="7">Rubisco accumulation factor 1, chloroplastic</fullName>
    </recommendedName>
</protein>